<dbReference type="InterPro" id="IPR052897">
    <property type="entry name" value="Sec-Metab_Biosynth_Hydrolase"/>
</dbReference>
<dbReference type="InterPro" id="IPR000073">
    <property type="entry name" value="AB_hydrolase_1"/>
</dbReference>
<dbReference type="Pfam" id="PF12697">
    <property type="entry name" value="Abhydrolase_6"/>
    <property type="match status" value="1"/>
</dbReference>
<dbReference type="AlphaFoldDB" id="A0A6L9UIR2"/>
<dbReference type="Proteomes" id="UP000483035">
    <property type="component" value="Unassembled WGS sequence"/>
</dbReference>
<name>A0A6L9UIR2_9HYPH</name>
<dbReference type="EMBL" id="WUEY01000028">
    <property type="protein sequence ID" value="NEI74272.1"/>
    <property type="molecule type" value="Genomic_DNA"/>
</dbReference>
<dbReference type="SUPFAM" id="SSF53474">
    <property type="entry name" value="alpha/beta-Hydrolases"/>
    <property type="match status" value="1"/>
</dbReference>
<comment type="caution">
    <text evidence="2">The sequence shown here is derived from an EMBL/GenBank/DDBJ whole genome shotgun (WGS) entry which is preliminary data.</text>
</comment>
<organism evidence="2 3">
    <name type="scientific">Rhizobium lusitanum</name>
    <dbReference type="NCBI Taxonomy" id="293958"/>
    <lineage>
        <taxon>Bacteria</taxon>
        <taxon>Pseudomonadati</taxon>
        <taxon>Pseudomonadota</taxon>
        <taxon>Alphaproteobacteria</taxon>
        <taxon>Hyphomicrobiales</taxon>
        <taxon>Rhizobiaceae</taxon>
        <taxon>Rhizobium/Agrobacterium group</taxon>
        <taxon>Rhizobium</taxon>
    </lineage>
</organism>
<dbReference type="Gene3D" id="3.40.50.1820">
    <property type="entry name" value="alpha/beta hydrolase"/>
    <property type="match status" value="1"/>
</dbReference>
<proteinExistence type="predicted"/>
<evidence type="ECO:0000259" key="1">
    <source>
        <dbReference type="Pfam" id="PF12697"/>
    </source>
</evidence>
<dbReference type="GO" id="GO:0016787">
    <property type="term" value="F:hydrolase activity"/>
    <property type="evidence" value="ECO:0007669"/>
    <property type="project" value="UniProtKB-KW"/>
</dbReference>
<gene>
    <name evidence="2" type="ORF">GR212_32440</name>
</gene>
<dbReference type="RefSeq" id="WP_163993365.1">
    <property type="nucleotide sequence ID" value="NZ_WUEY01000028.1"/>
</dbReference>
<evidence type="ECO:0000313" key="2">
    <source>
        <dbReference type="EMBL" id="NEI74272.1"/>
    </source>
</evidence>
<accession>A0A6L9UIR2</accession>
<dbReference type="PANTHER" id="PTHR37017">
    <property type="entry name" value="AB HYDROLASE-1 DOMAIN-CONTAINING PROTEIN-RELATED"/>
    <property type="match status" value="1"/>
</dbReference>
<sequence>MIAKSVVLVHGAWADGSSWARVIPQLTAQGLTVTAVQMPLASFADDVAALRRALTLAEPPVVLVGHSYGGAVITEAGRDEKVSALVYIAAFAPAAGESAASLGETVEPAPMNAELRPDASNFLKITETGIHQHFAQDLSDDEKTVLFATQGPTAIASLTGTISEPAWQSKPSWYLLASEDHAIQPKLQRIMAGRMHATIVEVASSHLAMLSHPDIAAQLIFEAARTVKERWRPS</sequence>
<dbReference type="InterPro" id="IPR029058">
    <property type="entry name" value="AB_hydrolase_fold"/>
</dbReference>
<dbReference type="PANTHER" id="PTHR37017:SF11">
    <property type="entry name" value="ESTERASE_LIPASE_THIOESTERASE DOMAIN-CONTAINING PROTEIN"/>
    <property type="match status" value="1"/>
</dbReference>
<evidence type="ECO:0000313" key="3">
    <source>
        <dbReference type="Proteomes" id="UP000483035"/>
    </source>
</evidence>
<feature type="domain" description="AB hydrolase-1" evidence="1">
    <location>
        <begin position="6"/>
        <end position="216"/>
    </location>
</feature>
<reference evidence="2 3" key="1">
    <citation type="submission" date="2019-12" db="EMBL/GenBank/DDBJ databases">
        <title>Rhizobium genotypes associated with high levels of biological nitrogen fixation by grain legumes in a temperate-maritime cropping system.</title>
        <authorList>
            <person name="Maluk M."/>
            <person name="Francesc Ferrando Molina F."/>
            <person name="Lopez Del Egido L."/>
            <person name="Lafos M."/>
            <person name="Langarica-Fuentes A."/>
            <person name="Gebre Yohannes G."/>
            <person name="Young M.W."/>
            <person name="Martin P."/>
            <person name="Gantlett R."/>
            <person name="Kenicer G."/>
            <person name="Hawes C."/>
            <person name="Begg G.S."/>
            <person name="Quilliam R.S."/>
            <person name="Squire G.R."/>
            <person name="Poole P.S."/>
            <person name="Young P.W."/>
            <person name="Iannetta P.M."/>
            <person name="James E.K."/>
        </authorList>
    </citation>
    <scope>NUCLEOTIDE SEQUENCE [LARGE SCALE GENOMIC DNA]</scope>
    <source>
        <strain evidence="2 3">JHI1118</strain>
    </source>
</reference>
<keyword evidence="2" id="KW-0378">Hydrolase</keyword>
<protein>
    <submittedName>
        <fullName evidence="2">Alpha/beta fold hydrolase</fullName>
    </submittedName>
</protein>